<dbReference type="Gene3D" id="3.20.20.140">
    <property type="entry name" value="Metal-dependent hydrolases"/>
    <property type="match status" value="1"/>
</dbReference>
<dbReference type="NCBIfam" id="NF006056">
    <property type="entry name" value="PRK08204.1"/>
    <property type="match status" value="1"/>
</dbReference>
<proteinExistence type="predicted"/>
<dbReference type="InterPro" id="IPR050287">
    <property type="entry name" value="MTA/SAH_deaminase"/>
</dbReference>
<keyword evidence="3" id="KW-1185">Reference proteome</keyword>
<gene>
    <name evidence="2" type="ORF">D0T12_19645</name>
</gene>
<evidence type="ECO:0000259" key="1">
    <source>
        <dbReference type="Pfam" id="PF01979"/>
    </source>
</evidence>
<dbReference type="PANTHER" id="PTHR43794">
    <property type="entry name" value="AMINOHYDROLASE SSNA-RELATED"/>
    <property type="match status" value="1"/>
</dbReference>
<dbReference type="RefSeq" id="WP_117401023.1">
    <property type="nucleotide sequence ID" value="NZ_QVNQ01000005.1"/>
</dbReference>
<dbReference type="SUPFAM" id="SSF51556">
    <property type="entry name" value="Metallo-dependent hydrolases"/>
    <property type="match status" value="1"/>
</dbReference>
<dbReference type="Proteomes" id="UP000262882">
    <property type="component" value="Unassembled WGS sequence"/>
</dbReference>
<protein>
    <recommendedName>
        <fullName evidence="1">Amidohydrolase-related domain-containing protein</fullName>
    </recommendedName>
</protein>
<evidence type="ECO:0000313" key="3">
    <source>
        <dbReference type="Proteomes" id="UP000262882"/>
    </source>
</evidence>
<comment type="caution">
    <text evidence="2">The sequence shown here is derived from an EMBL/GenBank/DDBJ whole genome shotgun (WGS) entry which is preliminary data.</text>
</comment>
<dbReference type="Pfam" id="PF01979">
    <property type="entry name" value="Amidohydro_1"/>
    <property type="match status" value="1"/>
</dbReference>
<dbReference type="Gene3D" id="2.30.40.10">
    <property type="entry name" value="Urease, subunit C, domain 1"/>
    <property type="match status" value="1"/>
</dbReference>
<dbReference type="PANTHER" id="PTHR43794:SF5">
    <property type="entry name" value="CHLOROHYDROLASE FAMILY PROTEIN"/>
    <property type="match status" value="1"/>
</dbReference>
<dbReference type="GO" id="GO:0016810">
    <property type="term" value="F:hydrolase activity, acting on carbon-nitrogen (but not peptide) bonds"/>
    <property type="evidence" value="ECO:0007669"/>
    <property type="project" value="InterPro"/>
</dbReference>
<feature type="domain" description="Amidohydrolase-related" evidence="1">
    <location>
        <begin position="59"/>
        <end position="418"/>
    </location>
</feature>
<sequence length="450" mass="47372">MTDRAPRRILIENGWVVTGDPALGTLTGCHVLVEDGLITGVGPGLPGDGAETIDARDMIVFPGLVDTHKHTWQSAVRHRCAELDLRSYFGEMFGRLGSLYRPEDVYAGNLLGALSALDAGTTTLMDWSHVQNSPEHSDQAIAALRDSGIRAVFGHGWPLVDLPVWIGGSDRPHTGDVRRVRRELLGDDDALVTLHLAGRGPELSTMDATRADLAMARDLGIRTSIHMGCGPEFGAMAAIARLGRAGLLGPDLTFVHCSESGDDEFAMMADSGASIALAPHHEQALPGIGHTPIDRVRAFGITAGLSTDTETVGASDLFTQMRAGLAAHRSQLADGRTRFAGRLDPFGVAEVFTMATQGGADTLGLGDRIGSLTVGKRADVVLVRATDPNLFPVTDPVAALVCAAHPGNVDTVLVDGVVRKRAGALVGDGPAAIDRARDLALTSHRRLLGG</sequence>
<dbReference type="InterPro" id="IPR006680">
    <property type="entry name" value="Amidohydro-rel"/>
</dbReference>
<dbReference type="OrthoDB" id="3189065at2"/>
<dbReference type="InterPro" id="IPR032466">
    <property type="entry name" value="Metal_Hydrolase"/>
</dbReference>
<name>A0A372GGE9_9ACTN</name>
<dbReference type="AlphaFoldDB" id="A0A372GGE9"/>
<reference evidence="2 3" key="1">
    <citation type="submission" date="2018-08" db="EMBL/GenBank/DDBJ databases">
        <title>Actinomadura spongicola sp. nov., isolated from marine sponge Leucetta chagosensis.</title>
        <authorList>
            <person name="Li L."/>
            <person name="Lin H.W."/>
        </authorList>
    </citation>
    <scope>NUCLEOTIDE SEQUENCE [LARGE SCALE GENOMIC DNA]</scope>
    <source>
        <strain evidence="2 3">LHW52907</strain>
    </source>
</reference>
<dbReference type="InterPro" id="IPR011059">
    <property type="entry name" value="Metal-dep_hydrolase_composite"/>
</dbReference>
<dbReference type="SUPFAM" id="SSF51338">
    <property type="entry name" value="Composite domain of metallo-dependent hydrolases"/>
    <property type="match status" value="1"/>
</dbReference>
<accession>A0A372GGE9</accession>
<evidence type="ECO:0000313" key="2">
    <source>
        <dbReference type="EMBL" id="RFS84455.1"/>
    </source>
</evidence>
<dbReference type="EMBL" id="QVNQ01000005">
    <property type="protein sequence ID" value="RFS84455.1"/>
    <property type="molecule type" value="Genomic_DNA"/>
</dbReference>
<organism evidence="2 3">
    <name type="scientific">Actinomadura spongiicola</name>
    <dbReference type="NCBI Taxonomy" id="2303421"/>
    <lineage>
        <taxon>Bacteria</taxon>
        <taxon>Bacillati</taxon>
        <taxon>Actinomycetota</taxon>
        <taxon>Actinomycetes</taxon>
        <taxon>Streptosporangiales</taxon>
        <taxon>Thermomonosporaceae</taxon>
        <taxon>Actinomadura</taxon>
    </lineage>
</organism>